<accession>A0AAD5Y582</accession>
<sequence length="540" mass="61507">MARIRFKKRGIVLLLVPILLFIALYYSQQNQPYDQPVIEKPTTQKNPQVDQPVKQIHDDEVPIIEKINDGKGISKDKEKAPSKEKSKPEDKPADVKEQKPAVEVDHVLPIPAKDKEEKTKTNSEKPTEFKLDISERDEKLLSYAPKGSDAIDFKRVGQQFRTYRKYHEQLWDKYSKATKAEKESIIAAASTLDKTLFSWIKGFKSTIDMRDSFEGTGLVICAGNHQTNLAISTLRMIRDVHGSKIPFEVFYNGDGDLSKENRAKFEKVPNTKTVDIQKILDNNQIKISGWAIKSFALLASSFDKAMLIDADVVFLQSPDVLFDGKLFEKNGALFFHDRSLYSHGEETLNWFKSLMPDPMSEYASKMRVFKGTTAHEQESGVVLINKRENMLGLLATCVLNVDNYREIAYKRVFGDKETFWVGFESIEEKYIFNPRYPGAAGELKEVEGELKYEICARQLLHVDENSLPIWINGGIAVSKYDSSSPLAKLEYYNYEPGEWTLLSENRACLKVKEKPPKFEGELARVIKESGVIVQNQLAKP</sequence>
<keyword evidence="5" id="KW-0812">Transmembrane</keyword>
<keyword evidence="4" id="KW-0808">Transferase</keyword>
<dbReference type="Gene3D" id="3.90.550.10">
    <property type="entry name" value="Spore Coat Polysaccharide Biosynthesis Protein SpsA, Chain A"/>
    <property type="match status" value="1"/>
</dbReference>
<keyword evidence="12" id="KW-1185">Reference proteome</keyword>
<comment type="subcellular location">
    <subcellularLocation>
        <location evidence="1">Membrane</location>
        <topology evidence="1">Single-pass type II membrane protein</topology>
    </subcellularLocation>
</comment>
<evidence type="ECO:0000256" key="2">
    <source>
        <dbReference type="ARBA" id="ARBA00009105"/>
    </source>
</evidence>
<dbReference type="GO" id="GO:0005794">
    <property type="term" value="C:Golgi apparatus"/>
    <property type="evidence" value="ECO:0007669"/>
    <property type="project" value="TreeGrafter"/>
</dbReference>
<keyword evidence="9" id="KW-0325">Glycoprotein</keyword>
<dbReference type="PANTHER" id="PTHR31392">
    <property type="entry name" value="ALPHA-1,3-MANNOSYLTRANSFERASE MNN1-RELATED"/>
    <property type="match status" value="1"/>
</dbReference>
<keyword evidence="8" id="KW-0472">Membrane</keyword>
<dbReference type="PANTHER" id="PTHR31392:SF1">
    <property type="entry name" value="ALPHA-1,3-MANNOSYLTRANSFERASE MNN1-RELATED"/>
    <property type="match status" value="1"/>
</dbReference>
<keyword evidence="7" id="KW-1133">Transmembrane helix</keyword>
<dbReference type="InterPro" id="IPR029044">
    <property type="entry name" value="Nucleotide-diphossugar_trans"/>
</dbReference>
<evidence type="ECO:0000256" key="4">
    <source>
        <dbReference type="ARBA" id="ARBA00022679"/>
    </source>
</evidence>
<keyword evidence="6" id="KW-0735">Signal-anchor</keyword>
<evidence type="ECO:0000256" key="1">
    <source>
        <dbReference type="ARBA" id="ARBA00004606"/>
    </source>
</evidence>
<reference evidence="11" key="1">
    <citation type="submission" date="2020-05" db="EMBL/GenBank/DDBJ databases">
        <title>Phylogenomic resolution of chytrid fungi.</title>
        <authorList>
            <person name="Stajich J.E."/>
            <person name="Amses K."/>
            <person name="Simmons R."/>
            <person name="Seto K."/>
            <person name="Myers J."/>
            <person name="Bonds A."/>
            <person name="Quandt C.A."/>
            <person name="Barry K."/>
            <person name="Liu P."/>
            <person name="Grigoriev I."/>
            <person name="Longcore J.E."/>
            <person name="James T.Y."/>
        </authorList>
    </citation>
    <scope>NUCLEOTIDE SEQUENCE</scope>
    <source>
        <strain evidence="11">PLAUS21</strain>
    </source>
</reference>
<feature type="compositionally biased region" description="Basic and acidic residues" evidence="10">
    <location>
        <begin position="66"/>
        <end position="126"/>
    </location>
</feature>
<dbReference type="AlphaFoldDB" id="A0AAD5Y582"/>
<dbReference type="Proteomes" id="UP001210925">
    <property type="component" value="Unassembled WGS sequence"/>
</dbReference>
<evidence type="ECO:0000256" key="9">
    <source>
        <dbReference type="ARBA" id="ARBA00023180"/>
    </source>
</evidence>
<gene>
    <name evidence="11" type="ORF">HK103_001226</name>
</gene>
<organism evidence="11 12">
    <name type="scientific">Boothiomyces macroporosus</name>
    <dbReference type="NCBI Taxonomy" id="261099"/>
    <lineage>
        <taxon>Eukaryota</taxon>
        <taxon>Fungi</taxon>
        <taxon>Fungi incertae sedis</taxon>
        <taxon>Chytridiomycota</taxon>
        <taxon>Chytridiomycota incertae sedis</taxon>
        <taxon>Chytridiomycetes</taxon>
        <taxon>Rhizophydiales</taxon>
        <taxon>Terramycetaceae</taxon>
        <taxon>Boothiomyces</taxon>
    </lineage>
</organism>
<evidence type="ECO:0000313" key="12">
    <source>
        <dbReference type="Proteomes" id="UP001210925"/>
    </source>
</evidence>
<evidence type="ECO:0000256" key="3">
    <source>
        <dbReference type="ARBA" id="ARBA00022676"/>
    </source>
</evidence>
<protein>
    <recommendedName>
        <fullName evidence="13">Alpha-1,3-mannosyltransferase</fullName>
    </recommendedName>
</protein>
<dbReference type="InterPro" id="IPR022751">
    <property type="entry name" value="Alpha_mannosyltransferase"/>
</dbReference>
<dbReference type="Pfam" id="PF11051">
    <property type="entry name" value="Mannosyl_trans3"/>
    <property type="match status" value="1"/>
</dbReference>
<dbReference type="GO" id="GO:0006493">
    <property type="term" value="P:protein O-linked glycosylation"/>
    <property type="evidence" value="ECO:0007669"/>
    <property type="project" value="TreeGrafter"/>
</dbReference>
<name>A0AAD5Y582_9FUNG</name>
<keyword evidence="3" id="KW-0328">Glycosyltransferase</keyword>
<evidence type="ECO:0000256" key="8">
    <source>
        <dbReference type="ARBA" id="ARBA00023136"/>
    </source>
</evidence>
<evidence type="ECO:0000313" key="11">
    <source>
        <dbReference type="EMBL" id="KAJ3260150.1"/>
    </source>
</evidence>
<evidence type="ECO:0000256" key="10">
    <source>
        <dbReference type="SAM" id="MobiDB-lite"/>
    </source>
</evidence>
<feature type="region of interest" description="Disordered" evidence="10">
    <location>
        <begin position="36"/>
        <end position="126"/>
    </location>
</feature>
<dbReference type="EMBL" id="JADGKB010000013">
    <property type="protein sequence ID" value="KAJ3260150.1"/>
    <property type="molecule type" value="Genomic_DNA"/>
</dbReference>
<evidence type="ECO:0000256" key="6">
    <source>
        <dbReference type="ARBA" id="ARBA00022968"/>
    </source>
</evidence>
<evidence type="ECO:0000256" key="7">
    <source>
        <dbReference type="ARBA" id="ARBA00022989"/>
    </source>
</evidence>
<dbReference type="SUPFAM" id="SSF53448">
    <property type="entry name" value="Nucleotide-diphospho-sugar transferases"/>
    <property type="match status" value="1"/>
</dbReference>
<evidence type="ECO:0000256" key="5">
    <source>
        <dbReference type="ARBA" id="ARBA00022692"/>
    </source>
</evidence>
<comment type="similarity">
    <text evidence="2">Belongs to the MNN1/MNT family.</text>
</comment>
<proteinExistence type="inferred from homology"/>
<comment type="caution">
    <text evidence="11">The sequence shown here is derived from an EMBL/GenBank/DDBJ whole genome shotgun (WGS) entry which is preliminary data.</text>
</comment>
<dbReference type="GO" id="GO:0000033">
    <property type="term" value="F:alpha-1,3-mannosyltransferase activity"/>
    <property type="evidence" value="ECO:0007669"/>
    <property type="project" value="TreeGrafter"/>
</dbReference>
<evidence type="ECO:0008006" key="13">
    <source>
        <dbReference type="Google" id="ProtNLM"/>
    </source>
</evidence>
<dbReference type="GO" id="GO:0016020">
    <property type="term" value="C:membrane"/>
    <property type="evidence" value="ECO:0007669"/>
    <property type="project" value="UniProtKB-SubCell"/>
</dbReference>